<keyword evidence="3" id="KW-1185">Reference proteome</keyword>
<dbReference type="Pfam" id="PF13289">
    <property type="entry name" value="SIR2_2"/>
    <property type="match status" value="1"/>
</dbReference>
<comment type="caution">
    <text evidence="2">The sequence shown here is derived from an EMBL/GenBank/DDBJ whole genome shotgun (WGS) entry which is preliminary data.</text>
</comment>
<proteinExistence type="predicted"/>
<dbReference type="RefSeq" id="WP_146408970.1">
    <property type="nucleotide sequence ID" value="NZ_SJPU01000003.1"/>
</dbReference>
<dbReference type="Proteomes" id="UP000319908">
    <property type="component" value="Unassembled WGS sequence"/>
</dbReference>
<dbReference type="EMBL" id="SJPU01000003">
    <property type="protein sequence ID" value="TWU10530.1"/>
    <property type="molecule type" value="Genomic_DNA"/>
</dbReference>
<gene>
    <name evidence="2" type="ORF">Poly21_44350</name>
</gene>
<evidence type="ECO:0000313" key="3">
    <source>
        <dbReference type="Proteomes" id="UP000319908"/>
    </source>
</evidence>
<dbReference type="OrthoDB" id="1688888at2"/>
<dbReference type="InterPro" id="IPR029035">
    <property type="entry name" value="DHS-like_NAD/FAD-binding_dom"/>
</dbReference>
<dbReference type="SUPFAM" id="SSF52467">
    <property type="entry name" value="DHS-like NAD/FAD-binding domain"/>
    <property type="match status" value="1"/>
</dbReference>
<organism evidence="2 3">
    <name type="scientific">Allorhodopirellula heiligendammensis</name>
    <dbReference type="NCBI Taxonomy" id="2714739"/>
    <lineage>
        <taxon>Bacteria</taxon>
        <taxon>Pseudomonadati</taxon>
        <taxon>Planctomycetota</taxon>
        <taxon>Planctomycetia</taxon>
        <taxon>Pirellulales</taxon>
        <taxon>Pirellulaceae</taxon>
        <taxon>Allorhodopirellula</taxon>
    </lineage>
</organism>
<reference evidence="2 3" key="1">
    <citation type="journal article" date="2020" name="Antonie Van Leeuwenhoek">
        <title>Rhodopirellula heiligendammensis sp. nov., Rhodopirellula pilleata sp. nov., and Rhodopirellula solitaria sp. nov. isolated from natural or artificial marine surfaces in Northern Germany and California, USA, and emended description of the genus Rhodopirellula.</title>
        <authorList>
            <person name="Kallscheuer N."/>
            <person name="Wiegand S."/>
            <person name="Jogler M."/>
            <person name="Boedeker C."/>
            <person name="Peeters S.H."/>
            <person name="Rast P."/>
            <person name="Heuer A."/>
            <person name="Jetten M.S.M."/>
            <person name="Rohde M."/>
            <person name="Jogler C."/>
        </authorList>
    </citation>
    <scope>NUCLEOTIDE SEQUENCE [LARGE SCALE GENOMIC DNA]</scope>
    <source>
        <strain evidence="2 3">Poly21</strain>
    </source>
</reference>
<dbReference type="Gene3D" id="3.40.50.1220">
    <property type="entry name" value="TPP-binding domain"/>
    <property type="match status" value="1"/>
</dbReference>
<sequence length="971" mass="109291">MRFIDGGPALPDTLLRARDEGRVVFFCGAGVSRARAGLADFFGLAESVIRELGALADSDAAKVLQKAKQIGKELDVTGLISADRVFSLLERDFDRSDIQAAVAKSLTPAADVNRSAHEILLRLARTPSGKTQLVTTNFDRLFEADDVEIQLFQPPRLPQPSRYDDLDGIVYLHGRVDTDCKQEEGNGFVLSSSDFGHAYLSDGWATEFFREIVRKYVVVFVGYSADDPPVHYLLEGLRRNPDSLNGIYAFQSDESAELTARWQHKGVIPIAYSDAEEHHALWETLGLWAIRADDPQKWRESILDLAMAGPKELKPHQRGQIAHIVSTYDGAEAFAESVPPAEWLCVLDPSCRYEPPGHLIYVTPDSARIDPFIRYGLDSDEIPQRSGGDSFNRKREVPTDAWDAFTISELDQQDLSPNNLPAVRGNFAVNVAELPARLLCFARWIANVANQPAAVWWAVRQESLHPSYRGAIEWRLSRIHEDEVIDVEIQRVWNYLLEAWNDPPRDADQDWFELEQAIKRNGWSINSSRRFVKLSEPYLKVGPALMSRPVPPAAEDGNGIIDFVSIEAECPVPPIDSDIPVEWLAQTVRGLRYCLEAATRLCEEVNDHQRHRISPIERDLSPKISDYGRTRDLSGCVIAFASLYERLVAADPQRAREEFAAWPSDECTAFARLRFWASGKPEIATPDAFAQVVLGLTDNVFWGSHHQRDLLITLAKRWTAIAAKIRIDIETRILSGPSRYEGEDEDSYREHVAWSVLDRLQWLKTHGCEFSFDAESEIASRKPDAPNWKPQCAERAAESRETRSGSVATNTEHSALVREPISSILSKARELSGRSDTDNFRENNPFAGLCSKHSRRAYLALAKAARRHAYPPWAWTTFLNCDSRENDRPAFSAVVATRLCRATDEVLSELLYLTACWLQKVSKAIRCFLVTSTCYCGSPVRSVLDRLDHRATIKRFADCCNCWANYSVLKS</sequence>
<evidence type="ECO:0000256" key="1">
    <source>
        <dbReference type="SAM" id="MobiDB-lite"/>
    </source>
</evidence>
<evidence type="ECO:0000313" key="2">
    <source>
        <dbReference type="EMBL" id="TWU10530.1"/>
    </source>
</evidence>
<accession>A0A5C6BF49</accession>
<dbReference type="AlphaFoldDB" id="A0A5C6BF49"/>
<protein>
    <submittedName>
        <fullName evidence="2">Uncharacterized protein</fullName>
    </submittedName>
</protein>
<name>A0A5C6BF49_9BACT</name>
<feature type="region of interest" description="Disordered" evidence="1">
    <location>
        <begin position="781"/>
        <end position="812"/>
    </location>
</feature>